<dbReference type="PANTHER" id="PTHR43289">
    <property type="entry name" value="MITOGEN-ACTIVATED PROTEIN KINASE KINASE KINASE 20-RELATED"/>
    <property type="match status" value="1"/>
</dbReference>
<proteinExistence type="predicted"/>
<dbReference type="PROSITE" id="PS51178">
    <property type="entry name" value="PASTA"/>
    <property type="match status" value="4"/>
</dbReference>
<dbReference type="SUPFAM" id="SSF56112">
    <property type="entry name" value="Protein kinase-like (PK-like)"/>
    <property type="match status" value="1"/>
</dbReference>
<dbReference type="InterPro" id="IPR011009">
    <property type="entry name" value="Kinase-like_dom_sf"/>
</dbReference>
<feature type="transmembrane region" description="Helical" evidence="18">
    <location>
        <begin position="331"/>
        <end position="352"/>
    </location>
</feature>
<keyword evidence="8 18" id="KW-0812">Transmembrane</keyword>
<evidence type="ECO:0000256" key="14">
    <source>
        <dbReference type="ARBA" id="ARBA00023136"/>
    </source>
</evidence>
<dbReference type="KEGG" id="msei:MSEDJ_13100"/>
<reference evidence="21 22" key="1">
    <citation type="journal article" date="2019" name="Emerg. Microbes Infect.">
        <title>Comprehensive subspecies identification of 175 nontuberculous mycobacteria species based on 7547 genomic profiles.</title>
        <authorList>
            <person name="Matsumoto Y."/>
            <person name="Kinjo T."/>
            <person name="Motooka D."/>
            <person name="Nabeya D."/>
            <person name="Jung N."/>
            <person name="Uechi K."/>
            <person name="Horii T."/>
            <person name="Iida T."/>
            <person name="Fujita J."/>
            <person name="Nakamura S."/>
        </authorList>
    </citation>
    <scope>NUCLEOTIDE SEQUENCE [LARGE SCALE GENOMIC DNA]</scope>
    <source>
        <strain evidence="21 22">JCM 17899</strain>
    </source>
</reference>
<evidence type="ECO:0000313" key="21">
    <source>
        <dbReference type="EMBL" id="BBY27214.1"/>
    </source>
</evidence>
<dbReference type="PROSITE" id="PS50011">
    <property type="entry name" value="PROTEIN_KINASE_DOM"/>
    <property type="match status" value="1"/>
</dbReference>
<dbReference type="Gene3D" id="3.30.10.20">
    <property type="match status" value="4"/>
</dbReference>
<evidence type="ECO:0000256" key="8">
    <source>
        <dbReference type="ARBA" id="ARBA00022692"/>
    </source>
</evidence>
<dbReference type="PROSITE" id="PS00108">
    <property type="entry name" value="PROTEIN_KINASE_ST"/>
    <property type="match status" value="1"/>
</dbReference>
<dbReference type="EMBL" id="AP022588">
    <property type="protein sequence ID" value="BBY27214.1"/>
    <property type="molecule type" value="Genomic_DNA"/>
</dbReference>
<keyword evidence="9" id="KW-0677">Repeat</keyword>
<dbReference type="GO" id="GO:0004674">
    <property type="term" value="F:protein serine/threonine kinase activity"/>
    <property type="evidence" value="ECO:0007669"/>
    <property type="project" value="UniProtKB-KW"/>
</dbReference>
<dbReference type="Proteomes" id="UP000467193">
    <property type="component" value="Chromosome"/>
</dbReference>
<dbReference type="PANTHER" id="PTHR43289:SF6">
    <property type="entry name" value="SERINE_THREONINE-PROTEIN KINASE NEKL-3"/>
    <property type="match status" value="1"/>
</dbReference>
<feature type="domain" description="PASTA" evidence="20">
    <location>
        <begin position="422"/>
        <end position="489"/>
    </location>
</feature>
<evidence type="ECO:0000256" key="6">
    <source>
        <dbReference type="ARBA" id="ARBA00022553"/>
    </source>
</evidence>
<dbReference type="InterPro" id="IPR017441">
    <property type="entry name" value="Protein_kinase_ATP_BS"/>
</dbReference>
<dbReference type="GO" id="GO:0005886">
    <property type="term" value="C:plasma membrane"/>
    <property type="evidence" value="ECO:0007669"/>
    <property type="project" value="UniProtKB-SubCell"/>
</dbReference>
<dbReference type="InterPro" id="IPR008271">
    <property type="entry name" value="Ser/Thr_kinase_AS"/>
</dbReference>
<keyword evidence="7" id="KW-0808">Transferase</keyword>
<dbReference type="RefSeq" id="WP_163796126.1">
    <property type="nucleotide sequence ID" value="NZ_AP022588.1"/>
</dbReference>
<dbReference type="CDD" id="cd06577">
    <property type="entry name" value="PASTA_pknB"/>
    <property type="match status" value="4"/>
</dbReference>
<evidence type="ECO:0000256" key="2">
    <source>
        <dbReference type="ARBA" id="ARBA00012513"/>
    </source>
</evidence>
<evidence type="ECO:0000256" key="3">
    <source>
        <dbReference type="ARBA" id="ARBA00014672"/>
    </source>
</evidence>
<dbReference type="FunFam" id="3.30.200.20:FF:000035">
    <property type="entry name" value="Serine/threonine protein kinase Stk1"/>
    <property type="match status" value="1"/>
</dbReference>
<dbReference type="CDD" id="cd14014">
    <property type="entry name" value="STKc_PknB_like"/>
    <property type="match status" value="1"/>
</dbReference>
<evidence type="ECO:0000256" key="1">
    <source>
        <dbReference type="ARBA" id="ARBA00004162"/>
    </source>
</evidence>
<organism evidence="21 22">
    <name type="scientific">Mycolicibacterium sediminis</name>
    <dbReference type="NCBI Taxonomy" id="1286180"/>
    <lineage>
        <taxon>Bacteria</taxon>
        <taxon>Bacillati</taxon>
        <taxon>Actinomycetota</taxon>
        <taxon>Actinomycetes</taxon>
        <taxon>Mycobacteriales</taxon>
        <taxon>Mycobacteriaceae</taxon>
        <taxon>Mycolicibacterium</taxon>
    </lineage>
</organism>
<dbReference type="InterPro" id="IPR005543">
    <property type="entry name" value="PASTA_dom"/>
</dbReference>
<evidence type="ECO:0000256" key="12">
    <source>
        <dbReference type="ARBA" id="ARBA00022840"/>
    </source>
</evidence>
<evidence type="ECO:0000256" key="13">
    <source>
        <dbReference type="ARBA" id="ARBA00022989"/>
    </source>
</evidence>
<evidence type="ECO:0000256" key="7">
    <source>
        <dbReference type="ARBA" id="ARBA00022679"/>
    </source>
</evidence>
<dbReference type="PROSITE" id="PS00107">
    <property type="entry name" value="PROTEIN_KINASE_ATP"/>
    <property type="match status" value="1"/>
</dbReference>
<protein>
    <recommendedName>
        <fullName evidence="3">Serine/threonine-protein kinase PknB</fullName>
        <ecNumber evidence="2">2.7.11.1</ecNumber>
    </recommendedName>
</protein>
<dbReference type="FunFam" id="1.10.510.10:FF:000021">
    <property type="entry name" value="Serine/threonine protein kinase"/>
    <property type="match status" value="1"/>
</dbReference>
<comment type="catalytic activity">
    <reaction evidence="15">
        <text>L-threonyl-[protein] + ATP = O-phospho-L-threonyl-[protein] + ADP + H(+)</text>
        <dbReference type="Rhea" id="RHEA:46608"/>
        <dbReference type="Rhea" id="RHEA-COMP:11060"/>
        <dbReference type="Rhea" id="RHEA-COMP:11605"/>
        <dbReference type="ChEBI" id="CHEBI:15378"/>
        <dbReference type="ChEBI" id="CHEBI:30013"/>
        <dbReference type="ChEBI" id="CHEBI:30616"/>
        <dbReference type="ChEBI" id="CHEBI:61977"/>
        <dbReference type="ChEBI" id="CHEBI:456216"/>
        <dbReference type="EC" id="2.7.11.1"/>
    </reaction>
</comment>
<keyword evidence="4" id="KW-1003">Cell membrane</keyword>
<accession>A0A7I7QLP9</accession>
<evidence type="ECO:0000256" key="5">
    <source>
        <dbReference type="ARBA" id="ARBA00022527"/>
    </source>
</evidence>
<feature type="domain" description="PASTA" evidence="20">
    <location>
        <begin position="490"/>
        <end position="556"/>
    </location>
</feature>
<dbReference type="SMART" id="SM00220">
    <property type="entry name" value="S_TKc"/>
    <property type="match status" value="1"/>
</dbReference>
<sequence length="626" mass="67176">MTTPQHLSDRYELGEILGFGGMSEVHIARDVRLHRDVAVKVLRADLARDPSFYLRFRREAQNAAALNHPAIVAVYDTGEAETSTGPLPYIVMEYVDGVTLRDIVHADGPMEPRRAIEIIADACQALNFSHQHGIVHRDVKPANIMISKTGAVKVMDFGIARALADAGNSVTQTAAVIGTAQYLSPEQARGEKVDARSDVYSLGCVLYELLTGEPPFIGDSPVAVAYQHVREDPIAPSQRHAGISPELDAVVLKALTKNPDNRYQTAAEMRADLIRVHSGEAPEAPKVFTDAERTSLLSAGPPNGRNAVTEHIPAHRPSYRDSERKKSVRRWLAAVAVLAVLTVVVTVAINMVGGSPRDQQVPDVKGQSAEDATAALQNRGFETRVENNADSQVPPNRVIDTAPEAGTAVAAGDLITINVSSGPRQQQVPDVTTMTPQQAVEALRAAGFDKVRQSSSASLPEQKDRVILTNPPANSTSAITNEITVVVGTGPGTKLVPDCAALAFEDCDGLIKQTGFAQTFRVDVDSTRPVNQVLGTNPPAGQDIPLDTLIQIQVSRGNQFVMPNLRGQFWVDAEPLLRGSFNWTGELIKLPNAQNSGVPSNGIVDQSPTAGTPLKYGDPITLSFAQ</sequence>
<dbReference type="Pfam" id="PF03793">
    <property type="entry name" value="PASTA"/>
    <property type="match status" value="3"/>
</dbReference>
<evidence type="ECO:0000313" key="22">
    <source>
        <dbReference type="Proteomes" id="UP000467193"/>
    </source>
</evidence>
<evidence type="ECO:0000256" key="9">
    <source>
        <dbReference type="ARBA" id="ARBA00022737"/>
    </source>
</evidence>
<dbReference type="AlphaFoldDB" id="A0A7I7QLP9"/>
<evidence type="ECO:0000256" key="18">
    <source>
        <dbReference type="SAM" id="Phobius"/>
    </source>
</evidence>
<evidence type="ECO:0000259" key="19">
    <source>
        <dbReference type="PROSITE" id="PS50011"/>
    </source>
</evidence>
<dbReference type="GO" id="GO:0005524">
    <property type="term" value="F:ATP binding"/>
    <property type="evidence" value="ECO:0007669"/>
    <property type="project" value="UniProtKB-UniRule"/>
</dbReference>
<feature type="domain" description="PASTA" evidence="20">
    <location>
        <begin position="355"/>
        <end position="421"/>
    </location>
</feature>
<dbReference type="NCBIfam" id="NF033483">
    <property type="entry name" value="PknB_PASTA_kin"/>
    <property type="match status" value="1"/>
</dbReference>
<evidence type="ECO:0000256" key="17">
    <source>
        <dbReference type="PROSITE-ProRule" id="PRU10141"/>
    </source>
</evidence>
<dbReference type="SMART" id="SM00740">
    <property type="entry name" value="PASTA"/>
    <property type="match status" value="4"/>
</dbReference>
<name>A0A7I7QLP9_9MYCO</name>
<dbReference type="Pfam" id="PF00069">
    <property type="entry name" value="Pkinase"/>
    <property type="match status" value="1"/>
</dbReference>
<feature type="domain" description="Protein kinase" evidence="19">
    <location>
        <begin position="11"/>
        <end position="274"/>
    </location>
</feature>
<keyword evidence="13 18" id="KW-1133">Transmembrane helix</keyword>
<keyword evidence="6" id="KW-0597">Phosphoprotein</keyword>
<evidence type="ECO:0000259" key="20">
    <source>
        <dbReference type="PROSITE" id="PS51178"/>
    </source>
</evidence>
<evidence type="ECO:0000256" key="15">
    <source>
        <dbReference type="ARBA" id="ARBA00047899"/>
    </source>
</evidence>
<keyword evidence="22" id="KW-1185">Reference proteome</keyword>
<evidence type="ECO:0000256" key="16">
    <source>
        <dbReference type="ARBA" id="ARBA00048679"/>
    </source>
</evidence>
<keyword evidence="12 17" id="KW-0067">ATP-binding</keyword>
<dbReference type="EC" id="2.7.11.1" evidence="2"/>
<dbReference type="Gene3D" id="3.30.200.20">
    <property type="entry name" value="Phosphorylase Kinase, domain 1"/>
    <property type="match status" value="1"/>
</dbReference>
<keyword evidence="14 18" id="KW-0472">Membrane</keyword>
<comment type="subcellular location">
    <subcellularLocation>
        <location evidence="1">Cell membrane</location>
        <topology evidence="1">Single-pass membrane protein</topology>
    </subcellularLocation>
</comment>
<dbReference type="GO" id="GO:0045717">
    <property type="term" value="P:negative regulation of fatty acid biosynthetic process"/>
    <property type="evidence" value="ECO:0007669"/>
    <property type="project" value="UniProtKB-ARBA"/>
</dbReference>
<evidence type="ECO:0000256" key="10">
    <source>
        <dbReference type="ARBA" id="ARBA00022741"/>
    </source>
</evidence>
<evidence type="ECO:0000256" key="11">
    <source>
        <dbReference type="ARBA" id="ARBA00022777"/>
    </source>
</evidence>
<dbReference type="InterPro" id="IPR000719">
    <property type="entry name" value="Prot_kinase_dom"/>
</dbReference>
<evidence type="ECO:0000256" key="4">
    <source>
        <dbReference type="ARBA" id="ARBA00022475"/>
    </source>
</evidence>
<keyword evidence="5" id="KW-0723">Serine/threonine-protein kinase</keyword>
<feature type="domain" description="PASTA" evidence="20">
    <location>
        <begin position="557"/>
        <end position="626"/>
    </location>
</feature>
<dbReference type="Gene3D" id="1.10.510.10">
    <property type="entry name" value="Transferase(Phosphotransferase) domain 1"/>
    <property type="match status" value="1"/>
</dbReference>
<keyword evidence="11 21" id="KW-0418">Kinase</keyword>
<feature type="binding site" evidence="17">
    <location>
        <position position="40"/>
    </location>
    <ligand>
        <name>ATP</name>
        <dbReference type="ChEBI" id="CHEBI:30616"/>
    </ligand>
</feature>
<gene>
    <name evidence="21" type="primary">pknB_2</name>
    <name evidence="21" type="ORF">MSEDJ_13100</name>
</gene>
<keyword evidence="10 17" id="KW-0547">Nucleotide-binding</keyword>
<comment type="catalytic activity">
    <reaction evidence="16">
        <text>L-seryl-[protein] + ATP = O-phospho-L-seryl-[protein] + ADP + H(+)</text>
        <dbReference type="Rhea" id="RHEA:17989"/>
        <dbReference type="Rhea" id="RHEA-COMP:9863"/>
        <dbReference type="Rhea" id="RHEA-COMP:11604"/>
        <dbReference type="ChEBI" id="CHEBI:15378"/>
        <dbReference type="ChEBI" id="CHEBI:29999"/>
        <dbReference type="ChEBI" id="CHEBI:30616"/>
        <dbReference type="ChEBI" id="CHEBI:83421"/>
        <dbReference type="ChEBI" id="CHEBI:456216"/>
        <dbReference type="EC" id="2.7.11.1"/>
    </reaction>
</comment>